<evidence type="ECO:0000313" key="3">
    <source>
        <dbReference type="Proteomes" id="UP000198406"/>
    </source>
</evidence>
<name>A0A1Z5KEW7_FISSO</name>
<organism evidence="2 3">
    <name type="scientific">Fistulifera solaris</name>
    <name type="common">Oleaginous diatom</name>
    <dbReference type="NCBI Taxonomy" id="1519565"/>
    <lineage>
        <taxon>Eukaryota</taxon>
        <taxon>Sar</taxon>
        <taxon>Stramenopiles</taxon>
        <taxon>Ochrophyta</taxon>
        <taxon>Bacillariophyta</taxon>
        <taxon>Bacillariophyceae</taxon>
        <taxon>Bacillariophycidae</taxon>
        <taxon>Naviculales</taxon>
        <taxon>Naviculaceae</taxon>
        <taxon>Fistulifera</taxon>
    </lineage>
</organism>
<reference evidence="2 3" key="1">
    <citation type="journal article" date="2015" name="Plant Cell">
        <title>Oil accumulation by the oleaginous diatom Fistulifera solaris as revealed by the genome and transcriptome.</title>
        <authorList>
            <person name="Tanaka T."/>
            <person name="Maeda Y."/>
            <person name="Veluchamy A."/>
            <person name="Tanaka M."/>
            <person name="Abida H."/>
            <person name="Marechal E."/>
            <person name="Bowler C."/>
            <person name="Muto M."/>
            <person name="Sunaga Y."/>
            <person name="Tanaka M."/>
            <person name="Yoshino T."/>
            <person name="Taniguchi T."/>
            <person name="Fukuda Y."/>
            <person name="Nemoto M."/>
            <person name="Matsumoto M."/>
            <person name="Wong P.S."/>
            <person name="Aburatani S."/>
            <person name="Fujibuchi W."/>
        </authorList>
    </citation>
    <scope>NUCLEOTIDE SEQUENCE [LARGE SCALE GENOMIC DNA]</scope>
    <source>
        <strain evidence="2 3">JPCC DA0580</strain>
    </source>
</reference>
<feature type="chain" id="PRO_5012803315" description="Leishmanolysin-like peptidase" evidence="1">
    <location>
        <begin position="21"/>
        <end position="174"/>
    </location>
</feature>
<evidence type="ECO:0000256" key="1">
    <source>
        <dbReference type="SAM" id="SignalP"/>
    </source>
</evidence>
<comment type="caution">
    <text evidence="2">The sequence shown here is derived from an EMBL/GenBank/DDBJ whole genome shotgun (WGS) entry which is preliminary data.</text>
</comment>
<keyword evidence="3" id="KW-1185">Reference proteome</keyword>
<protein>
    <recommendedName>
        <fullName evidence="4">Leishmanolysin-like peptidase</fullName>
    </recommendedName>
</protein>
<evidence type="ECO:0008006" key="4">
    <source>
        <dbReference type="Google" id="ProtNLM"/>
    </source>
</evidence>
<dbReference type="Proteomes" id="UP000198406">
    <property type="component" value="Unassembled WGS sequence"/>
</dbReference>
<dbReference type="EMBL" id="BDSP01000210">
    <property type="protein sequence ID" value="GAX24498.1"/>
    <property type="molecule type" value="Genomic_DNA"/>
</dbReference>
<gene>
    <name evidence="2" type="ORF">FisN_18Lh051</name>
</gene>
<dbReference type="AlphaFoldDB" id="A0A1Z5KEW7"/>
<keyword evidence="1" id="KW-0732">Signal</keyword>
<accession>A0A1Z5KEW7</accession>
<proteinExistence type="predicted"/>
<evidence type="ECO:0000313" key="2">
    <source>
        <dbReference type="EMBL" id="GAX24498.1"/>
    </source>
</evidence>
<feature type="signal peptide" evidence="1">
    <location>
        <begin position="1"/>
        <end position="20"/>
    </location>
</feature>
<sequence length="174" mass="18251">MAGKFTCALLFFGLVGPSSALDWNLPLFERNGQILGLCPDIGNDDPPTPPSPAPSQAPTFVPRDCNSNVGSGICLDANGNAFDSCTKIVNPLNYSRGRCQKAAESVPNSVGWQYGLSGNIPFACVIYFDDVDSRNDVKPLCPEGFGILTTSSNTGTGFPQSGGEGVLGCYSCED</sequence>
<dbReference type="InParanoid" id="A0A1Z5KEW7"/>